<dbReference type="SMART" id="SM00220">
    <property type="entry name" value="S_TKc"/>
    <property type="match status" value="1"/>
</dbReference>
<feature type="region of interest" description="Disordered" evidence="6">
    <location>
        <begin position="346"/>
        <end position="366"/>
    </location>
</feature>
<dbReference type="SUPFAM" id="SSF75011">
    <property type="entry name" value="3-carboxy-cis,cis-mucoante lactonizing enzyme"/>
    <property type="match status" value="1"/>
</dbReference>
<sequence>MQPLTSTDPTEIGPHQVLGRLGAGGMGAVYLARTPDRRLAALKVIHRELAASSDFQARFGREVRTAQMVRGPYTPAVIAAEPYGPTPWMATEYVPGPTLKAAVTANGPFPETSLRVLALGLAQALQSVHAAGLMHRDLKPGNVLLSPRGPQVIDFGIARAVEGTVLTKTGQAFGTPAYASPETVLGREQTPASDLFSLAGVVLYAAQGHPPFGTKPAADVLTRVVSSEPDLSNLPPGSLRELITRCLAKDPADRPTADELVRVLSAEPLPPAEHGWLPANVHRSIDFHQHELHTVSSTVPTLGASLPQTTATGRRARTWLVAGAATMALGLVAGLGTVLHGPWGNAADDGTDAAEESTTEQENLPDSIEGTLYGLEFTEDGDSLFVQTAQGLTLWDWRESEATRNLGDASLNFTTTPSGEAVGVSGDLIVVLDQNQEQVADLLVDEPDNMDNFRFYEAVTATPDGTILAVQRTVEHDEYLLREWDWRSDETTDRELDAPVHALDHSPSGTHLAITHGAGEMDDPDAPAESEHTQTEGSADYVSVVDTDSEDTVLRFPEEGEESVGAGLYDVAFSPDGSLVAIAEGGERVLVYDLEEDEVLHELTPRGLVNGMTFDNDGTYLFTGAVTRATSPVGGSQWDLETGEEVESGNTLIYEQPTLHPERETLVVADSSVEETTLIFLDPDTLTDTHQFN</sequence>
<evidence type="ECO:0000256" key="4">
    <source>
        <dbReference type="ARBA" id="ARBA00022840"/>
    </source>
</evidence>
<dbReference type="PROSITE" id="PS50011">
    <property type="entry name" value="PROTEIN_KINASE_DOM"/>
    <property type="match status" value="1"/>
</dbReference>
<protein>
    <submittedName>
        <fullName evidence="8">Protein kinase</fullName>
    </submittedName>
</protein>
<gene>
    <name evidence="8" type="ORF">IDM40_19780</name>
</gene>
<evidence type="ECO:0000313" key="8">
    <source>
        <dbReference type="EMBL" id="MBE3000914.1"/>
    </source>
</evidence>
<organism evidence="8 9">
    <name type="scientific">Nocardiopsis coralli</name>
    <dbReference type="NCBI Taxonomy" id="2772213"/>
    <lineage>
        <taxon>Bacteria</taxon>
        <taxon>Bacillati</taxon>
        <taxon>Actinomycetota</taxon>
        <taxon>Actinomycetes</taxon>
        <taxon>Streptosporangiales</taxon>
        <taxon>Nocardiopsidaceae</taxon>
        <taxon>Nocardiopsis</taxon>
    </lineage>
</organism>
<proteinExistence type="predicted"/>
<dbReference type="PANTHER" id="PTHR43289:SF34">
    <property type="entry name" value="SERINE_THREONINE-PROTEIN KINASE YBDM-RELATED"/>
    <property type="match status" value="1"/>
</dbReference>
<dbReference type="SUPFAM" id="SSF56112">
    <property type="entry name" value="Protein kinase-like (PK-like)"/>
    <property type="match status" value="1"/>
</dbReference>
<dbReference type="PROSITE" id="PS00108">
    <property type="entry name" value="PROTEIN_KINASE_ST"/>
    <property type="match status" value="1"/>
</dbReference>
<feature type="region of interest" description="Disordered" evidence="6">
    <location>
        <begin position="501"/>
        <end position="538"/>
    </location>
</feature>
<dbReference type="InterPro" id="IPR008271">
    <property type="entry name" value="Ser/Thr_kinase_AS"/>
</dbReference>
<keyword evidence="2 5" id="KW-0547">Nucleotide-binding</keyword>
<keyword evidence="9" id="KW-1185">Reference proteome</keyword>
<evidence type="ECO:0000256" key="3">
    <source>
        <dbReference type="ARBA" id="ARBA00022777"/>
    </source>
</evidence>
<dbReference type="InterPro" id="IPR017441">
    <property type="entry name" value="Protein_kinase_ATP_BS"/>
</dbReference>
<feature type="compositionally biased region" description="Acidic residues" evidence="6">
    <location>
        <begin position="349"/>
        <end position="359"/>
    </location>
</feature>
<dbReference type="GO" id="GO:0016301">
    <property type="term" value="F:kinase activity"/>
    <property type="evidence" value="ECO:0007669"/>
    <property type="project" value="UniProtKB-KW"/>
</dbReference>
<reference evidence="8 9" key="1">
    <citation type="submission" date="2020-09" db="EMBL/GenBank/DDBJ databases">
        <title>Diversity and distribution of actinomycetes associated with coral in the coast of Hainan.</title>
        <authorList>
            <person name="Li F."/>
        </authorList>
    </citation>
    <scope>NUCLEOTIDE SEQUENCE [LARGE SCALE GENOMIC DNA]</scope>
    <source>
        <strain evidence="8 9">HNM0947</strain>
    </source>
</reference>
<dbReference type="InterPro" id="IPR011009">
    <property type="entry name" value="Kinase-like_dom_sf"/>
</dbReference>
<evidence type="ECO:0000256" key="1">
    <source>
        <dbReference type="ARBA" id="ARBA00022679"/>
    </source>
</evidence>
<dbReference type="PANTHER" id="PTHR43289">
    <property type="entry name" value="MITOGEN-ACTIVATED PROTEIN KINASE KINASE KINASE 20-RELATED"/>
    <property type="match status" value="1"/>
</dbReference>
<name>A0ABR9PAQ8_9ACTN</name>
<feature type="domain" description="Protein kinase" evidence="7">
    <location>
        <begin position="15"/>
        <end position="277"/>
    </location>
</feature>
<dbReference type="PROSITE" id="PS00107">
    <property type="entry name" value="PROTEIN_KINASE_ATP"/>
    <property type="match status" value="1"/>
</dbReference>
<dbReference type="Gene3D" id="3.30.200.20">
    <property type="entry name" value="Phosphorylase Kinase, domain 1"/>
    <property type="match status" value="1"/>
</dbReference>
<dbReference type="InterPro" id="IPR015943">
    <property type="entry name" value="WD40/YVTN_repeat-like_dom_sf"/>
</dbReference>
<evidence type="ECO:0000259" key="7">
    <source>
        <dbReference type="PROSITE" id="PS50011"/>
    </source>
</evidence>
<dbReference type="Gene3D" id="1.10.510.10">
    <property type="entry name" value="Transferase(Phosphotransferase) domain 1"/>
    <property type="match status" value="1"/>
</dbReference>
<keyword evidence="3 8" id="KW-0418">Kinase</keyword>
<keyword evidence="4 5" id="KW-0067">ATP-binding</keyword>
<evidence type="ECO:0000256" key="2">
    <source>
        <dbReference type="ARBA" id="ARBA00022741"/>
    </source>
</evidence>
<dbReference type="EMBL" id="JADBGI010000019">
    <property type="protein sequence ID" value="MBE3000914.1"/>
    <property type="molecule type" value="Genomic_DNA"/>
</dbReference>
<dbReference type="RefSeq" id="WP_193123519.1">
    <property type="nucleotide sequence ID" value="NZ_JADBGI010000019.1"/>
</dbReference>
<accession>A0ABR9PAQ8</accession>
<evidence type="ECO:0000256" key="6">
    <source>
        <dbReference type="SAM" id="MobiDB-lite"/>
    </source>
</evidence>
<dbReference type="Gene3D" id="2.130.10.10">
    <property type="entry name" value="YVTN repeat-like/Quinoprotein amine dehydrogenase"/>
    <property type="match status" value="2"/>
</dbReference>
<dbReference type="CDD" id="cd14014">
    <property type="entry name" value="STKc_PknB_like"/>
    <property type="match status" value="1"/>
</dbReference>
<comment type="caution">
    <text evidence="8">The sequence shown here is derived from an EMBL/GenBank/DDBJ whole genome shotgun (WGS) entry which is preliminary data.</text>
</comment>
<dbReference type="Proteomes" id="UP000806528">
    <property type="component" value="Unassembled WGS sequence"/>
</dbReference>
<dbReference type="Pfam" id="PF00069">
    <property type="entry name" value="Pkinase"/>
    <property type="match status" value="1"/>
</dbReference>
<dbReference type="InterPro" id="IPR000719">
    <property type="entry name" value="Prot_kinase_dom"/>
</dbReference>
<keyword evidence="1" id="KW-0808">Transferase</keyword>
<evidence type="ECO:0000256" key="5">
    <source>
        <dbReference type="PROSITE-ProRule" id="PRU10141"/>
    </source>
</evidence>
<evidence type="ECO:0000313" key="9">
    <source>
        <dbReference type="Proteomes" id="UP000806528"/>
    </source>
</evidence>
<feature type="binding site" evidence="5">
    <location>
        <position position="43"/>
    </location>
    <ligand>
        <name>ATP</name>
        <dbReference type="ChEBI" id="CHEBI:30616"/>
    </ligand>
</feature>